<keyword evidence="1" id="KW-1133">Transmembrane helix</keyword>
<organism evidence="2 3">
    <name type="scientific">Haloterrigena alkaliphila</name>
    <dbReference type="NCBI Taxonomy" id="2816475"/>
    <lineage>
        <taxon>Archaea</taxon>
        <taxon>Methanobacteriati</taxon>
        <taxon>Methanobacteriota</taxon>
        <taxon>Stenosarchaea group</taxon>
        <taxon>Halobacteria</taxon>
        <taxon>Halobacteriales</taxon>
        <taxon>Natrialbaceae</taxon>
        <taxon>Haloterrigena</taxon>
    </lineage>
</organism>
<dbReference type="Proteomes" id="UP000663203">
    <property type="component" value="Chromosome"/>
</dbReference>
<evidence type="ECO:0000256" key="1">
    <source>
        <dbReference type="SAM" id="Phobius"/>
    </source>
</evidence>
<reference evidence="2 3" key="1">
    <citation type="submission" date="2021-03" db="EMBL/GenBank/DDBJ databases">
        <title>Haloterrigena longa sp. nov. and Haloterrigena limicola sp. nov., extremely halophilic archaea isolated from a salt lake.</title>
        <authorList>
            <person name="Henglin C."/>
        </authorList>
    </citation>
    <scope>NUCLEOTIDE SEQUENCE [LARGE SCALE GENOMIC DNA]</scope>
    <source>
        <strain evidence="2 3">KZCA68</strain>
    </source>
</reference>
<feature type="transmembrane region" description="Helical" evidence="1">
    <location>
        <begin position="30"/>
        <end position="52"/>
    </location>
</feature>
<name>A0A8A2V874_9EURY</name>
<protein>
    <submittedName>
        <fullName evidence="2">Uncharacterized protein</fullName>
    </submittedName>
</protein>
<accession>A0A8A2V874</accession>
<dbReference type="KEGG" id="hakz:J0X25_11740"/>
<proteinExistence type="predicted"/>
<dbReference type="RefSeq" id="WP_207287701.1">
    <property type="nucleotide sequence ID" value="NZ_CP071462.1"/>
</dbReference>
<sequence length="62" mass="6855">MNLRRFVLLNAVLVPAIVLAIRWHLESFPLLLYVLAVGYVTFAGLISIVWVLSQTSVGRTGS</sequence>
<evidence type="ECO:0000313" key="3">
    <source>
        <dbReference type="Proteomes" id="UP000663203"/>
    </source>
</evidence>
<keyword evidence="1" id="KW-0472">Membrane</keyword>
<dbReference type="GeneID" id="63187987"/>
<keyword evidence="3" id="KW-1185">Reference proteome</keyword>
<dbReference type="AlphaFoldDB" id="A0A8A2V874"/>
<evidence type="ECO:0000313" key="2">
    <source>
        <dbReference type="EMBL" id="QSW98083.1"/>
    </source>
</evidence>
<gene>
    <name evidence="2" type="ORF">J0X25_11740</name>
</gene>
<dbReference type="EMBL" id="CP071462">
    <property type="protein sequence ID" value="QSW98083.1"/>
    <property type="molecule type" value="Genomic_DNA"/>
</dbReference>
<keyword evidence="1" id="KW-0812">Transmembrane</keyword>